<evidence type="ECO:0000313" key="7">
    <source>
        <dbReference type="Proteomes" id="UP000319130"/>
    </source>
</evidence>
<dbReference type="Proteomes" id="UP000319130">
    <property type="component" value="Unassembled WGS sequence"/>
</dbReference>
<accession>A0A523VYI3</accession>
<dbReference type="GO" id="GO:0016757">
    <property type="term" value="F:glycosyltransferase activity"/>
    <property type="evidence" value="ECO:0007669"/>
    <property type="project" value="UniProtKB-KW"/>
</dbReference>
<dbReference type="Pfam" id="PF00535">
    <property type="entry name" value="Glycos_transf_2"/>
    <property type="match status" value="1"/>
</dbReference>
<proteinExistence type="inferred from homology"/>
<evidence type="ECO:0000256" key="3">
    <source>
        <dbReference type="ARBA" id="ARBA00022679"/>
    </source>
</evidence>
<evidence type="ECO:0000256" key="1">
    <source>
        <dbReference type="ARBA" id="ARBA00006739"/>
    </source>
</evidence>
<sequence length="364" mass="41260">MTEIAVGLIQKYNWLVLLYFLGINGVYISLNLLSFFAIKRYFGERKTTELEKVFQSTFFKPISIITPAYNEEETIVESVKSLLQLQYPEHEVVVVNDGSRDNTLSVLVQTYKMAKAPITYPTQIDCRRIKQVYVSPHYTNLVLVDKENGGKGDALNAGINFARYPLVCSIDADSLLESKALLKVVRPFLENPNTVAVAGIVRIANGCKMRSGQVIEVGMPKSSLARFQIVEYLRAFLFGRTGWDVLNGMLVISGAFGLFSKAAVVECGGYRNDTVGEDMELVVRLHRAMRKKKRKYRITFIPDPVCWTEVPEGLKILSRQRNRWQRGLIDSMLMNMKMLFNPKYGIAGLFAMPFFFVFEMLGPV</sequence>
<dbReference type="SUPFAM" id="SSF53448">
    <property type="entry name" value="Nucleotide-diphospho-sugar transferases"/>
    <property type="match status" value="1"/>
</dbReference>
<organism evidence="6 7">
    <name type="scientific">Aerophobetes bacterium</name>
    <dbReference type="NCBI Taxonomy" id="2030807"/>
    <lineage>
        <taxon>Bacteria</taxon>
        <taxon>Candidatus Aerophobota</taxon>
    </lineage>
</organism>
<keyword evidence="2" id="KW-0328">Glycosyltransferase</keyword>
<dbReference type="CDD" id="cd06423">
    <property type="entry name" value="CESA_like"/>
    <property type="match status" value="1"/>
</dbReference>
<dbReference type="InterPro" id="IPR029044">
    <property type="entry name" value="Nucleotide-diphossugar_trans"/>
</dbReference>
<dbReference type="EMBL" id="SOIZ01000333">
    <property type="protein sequence ID" value="TET59843.1"/>
    <property type="molecule type" value="Genomic_DNA"/>
</dbReference>
<keyword evidence="4" id="KW-1133">Transmembrane helix</keyword>
<evidence type="ECO:0000313" key="6">
    <source>
        <dbReference type="EMBL" id="TET59843.1"/>
    </source>
</evidence>
<gene>
    <name evidence="6" type="ORF">E3J48_07320</name>
</gene>
<feature type="transmembrane region" description="Helical" evidence="4">
    <location>
        <begin position="12"/>
        <end position="38"/>
    </location>
</feature>
<keyword evidence="4" id="KW-0472">Membrane</keyword>
<feature type="transmembrane region" description="Helical" evidence="4">
    <location>
        <begin position="344"/>
        <end position="362"/>
    </location>
</feature>
<reference evidence="6 7" key="1">
    <citation type="submission" date="2019-03" db="EMBL/GenBank/DDBJ databases">
        <title>Metabolic potential of uncultured bacteria and archaea associated with petroleum seepage in deep-sea sediments.</title>
        <authorList>
            <person name="Dong X."/>
            <person name="Hubert C."/>
        </authorList>
    </citation>
    <scope>NUCLEOTIDE SEQUENCE [LARGE SCALE GENOMIC DNA]</scope>
    <source>
        <strain evidence="6">E29_bin52</strain>
    </source>
</reference>
<keyword evidence="4" id="KW-0812">Transmembrane</keyword>
<dbReference type="PANTHER" id="PTHR43630">
    <property type="entry name" value="POLY-BETA-1,6-N-ACETYL-D-GLUCOSAMINE SYNTHASE"/>
    <property type="match status" value="1"/>
</dbReference>
<evidence type="ECO:0000256" key="2">
    <source>
        <dbReference type="ARBA" id="ARBA00022676"/>
    </source>
</evidence>
<dbReference type="InterPro" id="IPR001173">
    <property type="entry name" value="Glyco_trans_2-like"/>
</dbReference>
<dbReference type="AlphaFoldDB" id="A0A523VYI3"/>
<dbReference type="Gene3D" id="3.90.550.10">
    <property type="entry name" value="Spore Coat Polysaccharide Biosynthesis Protein SpsA, Chain A"/>
    <property type="match status" value="1"/>
</dbReference>
<feature type="domain" description="Glycosyltransferase 2-like" evidence="5">
    <location>
        <begin position="63"/>
        <end position="111"/>
    </location>
</feature>
<evidence type="ECO:0000259" key="5">
    <source>
        <dbReference type="Pfam" id="PF00535"/>
    </source>
</evidence>
<comment type="similarity">
    <text evidence="1">Belongs to the glycosyltransferase 2 family.</text>
</comment>
<keyword evidence="3 6" id="KW-0808">Transferase</keyword>
<feature type="non-terminal residue" evidence="6">
    <location>
        <position position="364"/>
    </location>
</feature>
<name>A0A523VYI3_UNCAE</name>
<dbReference type="Pfam" id="PF13641">
    <property type="entry name" value="Glyco_tranf_2_3"/>
    <property type="match status" value="1"/>
</dbReference>
<evidence type="ECO:0000256" key="4">
    <source>
        <dbReference type="SAM" id="Phobius"/>
    </source>
</evidence>
<dbReference type="PANTHER" id="PTHR43630:SF1">
    <property type="entry name" value="POLY-BETA-1,6-N-ACETYL-D-GLUCOSAMINE SYNTHASE"/>
    <property type="match status" value="1"/>
</dbReference>
<protein>
    <submittedName>
        <fullName evidence="6">Glycosyltransferase</fullName>
    </submittedName>
</protein>
<comment type="caution">
    <text evidence="6">The sequence shown here is derived from an EMBL/GenBank/DDBJ whole genome shotgun (WGS) entry which is preliminary data.</text>
</comment>